<feature type="coiled-coil region" evidence="10">
    <location>
        <begin position="71"/>
        <end position="102"/>
    </location>
</feature>
<evidence type="ECO:0000256" key="10">
    <source>
        <dbReference type="SAM" id="Coils"/>
    </source>
</evidence>
<feature type="compositionally biased region" description="Basic residues" evidence="11">
    <location>
        <begin position="881"/>
        <end position="892"/>
    </location>
</feature>
<keyword evidence="4" id="KW-0158">Chromosome</keyword>
<proteinExistence type="inferred from homology"/>
<keyword evidence="5" id="KW-0132">Cell division</keyword>
<dbReference type="Gene3D" id="1.25.10.10">
    <property type="entry name" value="Leucine-rich Repeat Variant"/>
    <property type="match status" value="1"/>
</dbReference>
<keyword evidence="9" id="KW-0131">Cell cycle</keyword>
<dbReference type="InterPro" id="IPR011989">
    <property type="entry name" value="ARM-like"/>
</dbReference>
<evidence type="ECO:0000256" key="2">
    <source>
        <dbReference type="ARBA" id="ARBA00004286"/>
    </source>
</evidence>
<dbReference type="PIRSF" id="PIRSF017127">
    <property type="entry name" value="Condensin_D2"/>
    <property type="match status" value="1"/>
</dbReference>
<feature type="compositionally biased region" description="Polar residues" evidence="11">
    <location>
        <begin position="896"/>
        <end position="906"/>
    </location>
</feature>
<dbReference type="VEuPathDB" id="FungiDB:PYU1_G000004"/>
<dbReference type="SUPFAM" id="SSF48371">
    <property type="entry name" value="ARM repeat"/>
    <property type="match status" value="1"/>
</dbReference>
<evidence type="ECO:0000256" key="6">
    <source>
        <dbReference type="ARBA" id="ARBA00022776"/>
    </source>
</evidence>
<reference evidence="14" key="1">
    <citation type="journal article" date="2010" name="Genome Biol.">
        <title>Genome sequence of the necrotrophic plant pathogen Pythium ultimum reveals original pathogenicity mechanisms and effector repertoire.</title>
        <authorList>
            <person name="Levesque C.A."/>
            <person name="Brouwer H."/>
            <person name="Cano L."/>
            <person name="Hamilton J.P."/>
            <person name="Holt C."/>
            <person name="Huitema E."/>
            <person name="Raffaele S."/>
            <person name="Robideau G.P."/>
            <person name="Thines M."/>
            <person name="Win J."/>
            <person name="Zerillo M.M."/>
            <person name="Beakes G.W."/>
            <person name="Boore J.L."/>
            <person name="Busam D."/>
            <person name="Dumas B."/>
            <person name="Ferriera S."/>
            <person name="Fuerstenberg S.I."/>
            <person name="Gachon C.M."/>
            <person name="Gaulin E."/>
            <person name="Govers F."/>
            <person name="Grenville-Briggs L."/>
            <person name="Horner N."/>
            <person name="Hostetler J."/>
            <person name="Jiang R.H."/>
            <person name="Johnson J."/>
            <person name="Krajaejun T."/>
            <person name="Lin H."/>
            <person name="Meijer H.J."/>
            <person name="Moore B."/>
            <person name="Morris P."/>
            <person name="Phuntmart V."/>
            <person name="Puiu D."/>
            <person name="Shetty J."/>
            <person name="Stajich J.E."/>
            <person name="Tripathy S."/>
            <person name="Wawra S."/>
            <person name="van West P."/>
            <person name="Whitty B.R."/>
            <person name="Coutinho P.M."/>
            <person name="Henrissat B."/>
            <person name="Martin F."/>
            <person name="Thomas P.D."/>
            <person name="Tyler B.M."/>
            <person name="De Vries R.P."/>
            <person name="Kamoun S."/>
            <person name="Yandell M."/>
            <person name="Tisserat N."/>
            <person name="Buell C.R."/>
        </authorList>
    </citation>
    <scope>NUCLEOTIDE SEQUENCE</scope>
    <source>
        <strain evidence="14">DAOM:BR144</strain>
    </source>
</reference>
<name>K3W4W3_GLOUD</name>
<evidence type="ECO:0000256" key="8">
    <source>
        <dbReference type="ARBA" id="ARBA00023242"/>
    </source>
</evidence>
<accession>K3W4W3</accession>
<keyword evidence="6" id="KW-0498">Mitosis</keyword>
<sequence length="906" mass="101769">MHDVNSFARSHVLKMWFLLCEEGALPIHMLKRVTLIAVGRLQDKAAVVRRHSMHLLTLLLESNPFMGNLERDSYSVKRDELLEELKKKREEMIALAEKEVQAAMSDVQIGDGDVEEENNGESDEQQKAKVEQEVKTMARLLQFYEDAMSFIDEFELKALPLITQLLGSKSVSDVLEAIQFFEKAYRFHLQAAYSGIKKMLTLIWRADPSVHDQLLNTFAALFIQINAGDADRQSPEVIAENLVKFLDECTVAEYTCLEKIVGELHQKRLIPMSVINALWDFVDETSFPAAVLGNALSMLSMIASVDRAMLLSNDRLNQIYANGFGDVSCKTDTSTRVLSAACRLIQCLHLDSKAAENASIRQRIQRVNLETIEQIVARLQGFLVLDFVPKGQMQVVSSQSAWFDTAQQTIEAIFSICEQPEEICGEVVRHLAQHLFQDEDEDTISIFELAHFLFVVGHVAVKVAVHIEKLATSVKKLRVKHEEKLSKRTGNMDEASGHTNNDPEDVSAMEDELGVAAEVEAEEDMYVQNMTQKEIVCRNLLGTYGPLIIRVLRGGNEEISGDELLIECAVVALSKFMAVSDEFCEKHLQLLFTILQESPLPSVRGDVIIALGDLSYRYPNLIEPWTTHLYNRLRDVDLNVRKNTIVVLSHLILNDMIKVKAQISEIAISLVDEEEGIRNMTKLFFHELSKKGTNPIYNMLPDAIGQLSSSELVSNENFESISRFLIQFLTKEKQIESIVEKLCQRFPSAVKVKHQRDLAFCLAQLSHTEKSLRYLLQNRKLLRDALTDSGVTKHFAHLVNKARRGNTAAATTNEMKDAIDQLDKLVERAENGEEEDEDAAVTIDGGVSASSGAPREPATPKPKGKTRRGSKKVAQRESPKAKRTPRPKRKTRAQVVESNASSSEGE</sequence>
<feature type="region of interest" description="Disordered" evidence="11">
    <location>
        <begin position="829"/>
        <end position="906"/>
    </location>
</feature>
<dbReference type="STRING" id="431595.K3W4W3"/>
<evidence type="ECO:0000256" key="1">
    <source>
        <dbReference type="ARBA" id="ARBA00004123"/>
    </source>
</evidence>
<organism evidence="13 14">
    <name type="scientific">Globisporangium ultimum (strain ATCC 200006 / CBS 805.95 / DAOM BR144)</name>
    <name type="common">Pythium ultimum</name>
    <dbReference type="NCBI Taxonomy" id="431595"/>
    <lineage>
        <taxon>Eukaryota</taxon>
        <taxon>Sar</taxon>
        <taxon>Stramenopiles</taxon>
        <taxon>Oomycota</taxon>
        <taxon>Peronosporomycetes</taxon>
        <taxon>Pythiales</taxon>
        <taxon>Pythiaceae</taxon>
        <taxon>Globisporangium</taxon>
    </lineage>
</organism>
<dbReference type="OMA" id="QEMEVAY"/>
<feature type="compositionally biased region" description="Basic residues" evidence="11">
    <location>
        <begin position="862"/>
        <end position="873"/>
    </location>
</feature>
<comment type="subcellular location">
    <subcellularLocation>
        <location evidence="2">Chromosome</location>
    </subcellularLocation>
    <subcellularLocation>
        <location evidence="1">Nucleus</location>
    </subcellularLocation>
</comment>
<evidence type="ECO:0000256" key="3">
    <source>
        <dbReference type="ARBA" id="ARBA00009606"/>
    </source>
</evidence>
<protein>
    <recommendedName>
        <fullName evidence="12">Condensin complex subunit 1 C-terminal domain-containing protein</fullName>
    </recommendedName>
</protein>
<dbReference type="EMBL" id="GL376636">
    <property type="status" value="NOT_ANNOTATED_CDS"/>
    <property type="molecule type" value="Genomic_DNA"/>
</dbReference>
<dbReference type="Pfam" id="PF12717">
    <property type="entry name" value="Cnd1"/>
    <property type="match status" value="1"/>
</dbReference>
<keyword evidence="14" id="KW-1185">Reference proteome</keyword>
<evidence type="ECO:0000256" key="11">
    <source>
        <dbReference type="SAM" id="MobiDB-lite"/>
    </source>
</evidence>
<dbReference type="GO" id="GO:0042393">
    <property type="term" value="F:histone binding"/>
    <property type="evidence" value="ECO:0007669"/>
    <property type="project" value="TreeGrafter"/>
</dbReference>
<feature type="domain" description="Condensin complex subunit 1 C-terminal" evidence="12">
    <location>
        <begin position="603"/>
        <end position="762"/>
    </location>
</feature>
<evidence type="ECO:0000259" key="12">
    <source>
        <dbReference type="Pfam" id="PF12717"/>
    </source>
</evidence>
<evidence type="ECO:0000313" key="13">
    <source>
        <dbReference type="EnsemblProtists" id="PYU1_T000004"/>
    </source>
</evidence>
<dbReference type="EnsemblProtists" id="PYU1_T000004">
    <property type="protein sequence ID" value="PYU1_T000004"/>
    <property type="gene ID" value="PYU1_G000004"/>
</dbReference>
<dbReference type="InterPro" id="IPR026971">
    <property type="entry name" value="CND1/NCAPD3"/>
</dbReference>
<dbReference type="GO" id="GO:0000796">
    <property type="term" value="C:condensin complex"/>
    <property type="evidence" value="ECO:0007669"/>
    <property type="project" value="TreeGrafter"/>
</dbReference>
<dbReference type="InterPro" id="IPR032682">
    <property type="entry name" value="Cnd1_C"/>
</dbReference>
<feature type="region of interest" description="Disordered" evidence="11">
    <location>
        <begin position="485"/>
        <end position="506"/>
    </location>
</feature>
<evidence type="ECO:0000256" key="5">
    <source>
        <dbReference type="ARBA" id="ARBA00022618"/>
    </source>
</evidence>
<reference evidence="13" key="3">
    <citation type="submission" date="2015-02" db="UniProtKB">
        <authorList>
            <consortium name="EnsemblProtists"/>
        </authorList>
    </citation>
    <scope>IDENTIFICATION</scope>
    <source>
        <strain evidence="13">DAOM BR144</strain>
    </source>
</reference>
<dbReference type="AlphaFoldDB" id="K3W4W3"/>
<dbReference type="InterPro" id="IPR007673">
    <property type="entry name" value="Condensin_cplx_su1"/>
</dbReference>
<keyword evidence="7" id="KW-0226">DNA condensation</keyword>
<evidence type="ECO:0000256" key="9">
    <source>
        <dbReference type="ARBA" id="ARBA00023306"/>
    </source>
</evidence>
<dbReference type="GO" id="GO:0051301">
    <property type="term" value="P:cell division"/>
    <property type="evidence" value="ECO:0007669"/>
    <property type="project" value="UniProtKB-KW"/>
</dbReference>
<evidence type="ECO:0000256" key="4">
    <source>
        <dbReference type="ARBA" id="ARBA00022454"/>
    </source>
</evidence>
<evidence type="ECO:0000256" key="7">
    <source>
        <dbReference type="ARBA" id="ARBA00023067"/>
    </source>
</evidence>
<dbReference type="PANTHER" id="PTHR14222:SF2">
    <property type="entry name" value="CONDENSIN COMPLEX SUBUNIT 1"/>
    <property type="match status" value="1"/>
</dbReference>
<dbReference type="Proteomes" id="UP000019132">
    <property type="component" value="Unassembled WGS sequence"/>
</dbReference>
<dbReference type="GO" id="GO:0007076">
    <property type="term" value="P:mitotic chromosome condensation"/>
    <property type="evidence" value="ECO:0007669"/>
    <property type="project" value="InterPro"/>
</dbReference>
<dbReference type="GO" id="GO:0000779">
    <property type="term" value="C:condensed chromosome, centromeric region"/>
    <property type="evidence" value="ECO:0007669"/>
    <property type="project" value="TreeGrafter"/>
</dbReference>
<evidence type="ECO:0000313" key="14">
    <source>
        <dbReference type="Proteomes" id="UP000019132"/>
    </source>
</evidence>
<comment type="similarity">
    <text evidence="3">Belongs to the CND1 (condensin subunit 1) family.</text>
</comment>
<reference evidence="14" key="2">
    <citation type="submission" date="2010-04" db="EMBL/GenBank/DDBJ databases">
        <authorList>
            <person name="Buell R."/>
            <person name="Hamilton J."/>
            <person name="Hostetler J."/>
        </authorList>
    </citation>
    <scope>NUCLEOTIDE SEQUENCE [LARGE SCALE GENOMIC DNA]</scope>
    <source>
        <strain evidence="14">DAOM:BR144</strain>
    </source>
</reference>
<dbReference type="InterPro" id="IPR016024">
    <property type="entry name" value="ARM-type_fold"/>
</dbReference>
<dbReference type="PANTHER" id="PTHR14222">
    <property type="entry name" value="CONDENSIN"/>
    <property type="match status" value="1"/>
</dbReference>
<dbReference type="eggNOG" id="KOG0414">
    <property type="taxonomic scope" value="Eukaryota"/>
</dbReference>
<keyword evidence="8" id="KW-0539">Nucleus</keyword>
<keyword evidence="10" id="KW-0175">Coiled coil</keyword>
<dbReference type="HOGENOM" id="CLU_001867_3_2_1"/>
<dbReference type="InParanoid" id="K3W4W3"/>
<dbReference type="GO" id="GO:0010032">
    <property type="term" value="P:meiotic chromosome condensation"/>
    <property type="evidence" value="ECO:0007669"/>
    <property type="project" value="TreeGrafter"/>
</dbReference>
<dbReference type="GO" id="GO:0005634">
    <property type="term" value="C:nucleus"/>
    <property type="evidence" value="ECO:0007669"/>
    <property type="project" value="UniProtKB-SubCell"/>
</dbReference>